<organism evidence="1 2">
    <name type="scientific">Litorimonas cladophorae</name>
    <dbReference type="NCBI Taxonomy" id="1220491"/>
    <lineage>
        <taxon>Bacteria</taxon>
        <taxon>Pseudomonadati</taxon>
        <taxon>Pseudomonadota</taxon>
        <taxon>Alphaproteobacteria</taxon>
        <taxon>Maricaulales</taxon>
        <taxon>Robiginitomaculaceae</taxon>
    </lineage>
</organism>
<dbReference type="RefSeq" id="WP_189586939.1">
    <property type="nucleotide sequence ID" value="NZ_BMYV01000003.1"/>
</dbReference>
<dbReference type="Proteomes" id="UP000600865">
    <property type="component" value="Unassembled WGS sequence"/>
</dbReference>
<comment type="caution">
    <text evidence="1">The sequence shown here is derived from an EMBL/GenBank/DDBJ whole genome shotgun (WGS) entry which is preliminary data.</text>
</comment>
<accession>A0A918NKD4</accession>
<keyword evidence="2" id="KW-1185">Reference proteome</keyword>
<gene>
    <name evidence="1" type="ORF">GCM10011309_25990</name>
</gene>
<sequence length="342" mass="39159">MAIQVLATSYDKVIKSYVATGTCTYQYALDNIFPLINKFPAQRKLQNQKFYKRLRSDIVAGCIMPAITLAIVGETTEQLLNKGNFETRLVDEISNSVVLDGMQRLNTLHAASEDEGFDADRLLYVNFILAPDQDRLLYRMITLNNGQKPMTARHQIEILTHSIFDFDAFENFEVQTEKESELKRKNRAFKLADVSKSYTAFLTRNVNNENNKIIDQKMDDILVSRIIAEGVEDDSVNFENVLNLIDRFCVSDAALSWFKVNNNLIGFTAAIKNSFDILSDMSVKEFEVAIQNFDNAFKIIKVSAVNLGKMRRSLAHEFINHIDRFKDFNLEDLESHFIDFTA</sequence>
<evidence type="ECO:0000313" key="2">
    <source>
        <dbReference type="Proteomes" id="UP000600865"/>
    </source>
</evidence>
<name>A0A918NKD4_9PROT</name>
<dbReference type="AlphaFoldDB" id="A0A918NKD4"/>
<evidence type="ECO:0000313" key="1">
    <source>
        <dbReference type="EMBL" id="GGX74624.1"/>
    </source>
</evidence>
<protein>
    <recommendedName>
        <fullName evidence="3">DUF262 domain-containing protein</fullName>
    </recommendedName>
</protein>
<evidence type="ECO:0008006" key="3">
    <source>
        <dbReference type="Google" id="ProtNLM"/>
    </source>
</evidence>
<reference evidence="1 2" key="1">
    <citation type="journal article" date="2014" name="Int. J. Syst. Evol. Microbiol.">
        <title>Complete genome sequence of Corynebacterium casei LMG S-19264T (=DSM 44701T), isolated from a smear-ripened cheese.</title>
        <authorList>
            <consortium name="US DOE Joint Genome Institute (JGI-PGF)"/>
            <person name="Walter F."/>
            <person name="Albersmeier A."/>
            <person name="Kalinowski J."/>
            <person name="Ruckert C."/>
        </authorList>
    </citation>
    <scope>NUCLEOTIDE SEQUENCE [LARGE SCALE GENOMIC DNA]</scope>
    <source>
        <strain evidence="1 2">KCTC 23968</strain>
    </source>
</reference>
<proteinExistence type="predicted"/>
<dbReference type="EMBL" id="BMYV01000003">
    <property type="protein sequence ID" value="GGX74624.1"/>
    <property type="molecule type" value="Genomic_DNA"/>
</dbReference>